<dbReference type="InterPro" id="IPR003362">
    <property type="entry name" value="Bact_transf"/>
</dbReference>
<dbReference type="EMBL" id="JBHTJM010000002">
    <property type="protein sequence ID" value="MFD0962594.1"/>
    <property type="molecule type" value="Genomic_DNA"/>
</dbReference>
<accession>A0ABW3HYG4</accession>
<feature type="transmembrane region" description="Helical" evidence="7">
    <location>
        <begin position="49"/>
        <end position="69"/>
    </location>
</feature>
<gene>
    <name evidence="9" type="ORF">ACFQ1O_01095</name>
</gene>
<dbReference type="Proteomes" id="UP001596997">
    <property type="component" value="Unassembled WGS sequence"/>
</dbReference>
<keyword evidence="5 7" id="KW-1133">Transmembrane helix</keyword>
<evidence type="ECO:0000313" key="9">
    <source>
        <dbReference type="EMBL" id="MFD0962594.1"/>
    </source>
</evidence>
<evidence type="ECO:0000256" key="3">
    <source>
        <dbReference type="ARBA" id="ARBA00022679"/>
    </source>
</evidence>
<keyword evidence="10" id="KW-1185">Reference proteome</keyword>
<dbReference type="GO" id="GO:0016740">
    <property type="term" value="F:transferase activity"/>
    <property type="evidence" value="ECO:0007669"/>
    <property type="project" value="UniProtKB-KW"/>
</dbReference>
<evidence type="ECO:0000256" key="5">
    <source>
        <dbReference type="ARBA" id="ARBA00022989"/>
    </source>
</evidence>
<feature type="transmembrane region" description="Helical" evidence="7">
    <location>
        <begin position="81"/>
        <end position="100"/>
    </location>
</feature>
<evidence type="ECO:0000256" key="1">
    <source>
        <dbReference type="ARBA" id="ARBA00004141"/>
    </source>
</evidence>
<dbReference type="Pfam" id="PF02397">
    <property type="entry name" value="Bac_transf"/>
    <property type="match status" value="1"/>
</dbReference>
<evidence type="ECO:0000256" key="6">
    <source>
        <dbReference type="ARBA" id="ARBA00023136"/>
    </source>
</evidence>
<feature type="transmembrane region" description="Helical" evidence="7">
    <location>
        <begin position="273"/>
        <end position="296"/>
    </location>
</feature>
<dbReference type="NCBIfam" id="TIGR03025">
    <property type="entry name" value="EPS_sugtrans"/>
    <property type="match status" value="1"/>
</dbReference>
<comment type="similarity">
    <text evidence="2">Belongs to the bacterial sugar transferase family.</text>
</comment>
<evidence type="ECO:0000256" key="7">
    <source>
        <dbReference type="SAM" id="Phobius"/>
    </source>
</evidence>
<feature type="transmembrane region" description="Helical" evidence="7">
    <location>
        <begin position="112"/>
        <end position="131"/>
    </location>
</feature>
<dbReference type="EC" id="2.7.8.-" evidence="9"/>
<keyword evidence="6 7" id="KW-0472">Membrane</keyword>
<reference evidence="10" key="1">
    <citation type="journal article" date="2019" name="Int. J. Syst. Evol. Microbiol.">
        <title>The Global Catalogue of Microorganisms (GCM) 10K type strain sequencing project: providing services to taxonomists for standard genome sequencing and annotation.</title>
        <authorList>
            <consortium name="The Broad Institute Genomics Platform"/>
            <consortium name="The Broad Institute Genome Sequencing Center for Infectious Disease"/>
            <person name="Wu L."/>
            <person name="Ma J."/>
        </authorList>
    </citation>
    <scope>NUCLEOTIDE SEQUENCE [LARGE SCALE GENOMIC DNA]</scope>
    <source>
        <strain evidence="10">CCUG 62114</strain>
    </source>
</reference>
<dbReference type="PANTHER" id="PTHR30576:SF0">
    <property type="entry name" value="UNDECAPRENYL-PHOSPHATE N-ACETYLGALACTOSAMINYL 1-PHOSPHATE TRANSFERASE-RELATED"/>
    <property type="match status" value="1"/>
</dbReference>
<comment type="caution">
    <text evidence="9">The sequence shown here is derived from an EMBL/GenBank/DDBJ whole genome shotgun (WGS) entry which is preliminary data.</text>
</comment>
<keyword evidence="3 9" id="KW-0808">Transferase</keyword>
<sequence>MQKKGTFHFELSERKLLLRFLDVILSLLGLHLIGSVFEFDYFTLQEGKWIWSILLVSYLLFFGTVFELYDLTKSSDFFKSFKAIVLAVSVTVLCYILTPFLTPELPESRVQIIYFFISIVISICLGRLAYINLINAPIFRKNVILIADGNRLKEIEKEIKEADTNYNIQYVINSDESNTKFHSKAISSDKLLTVLDKGIHEIIVTRSSKFSSKKLYNDLLQAFNNGYLVKEYAEVYEDLTNRVQVSFKDNEFYKQFPFSKYNNKPLYIWVHRFFDIVFGLIGGLFLVLTIIPLVFLGNLFANKGPMFYTQERVGKNGKTFNIYKLRSMVVNAEREGAVWAQKNDSRVTRFGKFLRKTRLDEFPQFINIIKGEMSVIGPRPERPVFVGELAKEIPFYSTRHIIKPGLTGWAQVNTSYGATVEDSLLKLQYDLFYIKHRNIFLDFKIVLKTLSTVIFFRGQ</sequence>
<keyword evidence="4 7" id="KW-0812">Transmembrane</keyword>
<evidence type="ECO:0000259" key="8">
    <source>
        <dbReference type="Pfam" id="PF02397"/>
    </source>
</evidence>
<dbReference type="InterPro" id="IPR017475">
    <property type="entry name" value="EPS_sugar_tfrase"/>
</dbReference>
<dbReference type="RefSeq" id="WP_377712420.1">
    <property type="nucleotide sequence ID" value="NZ_JBHTJM010000002.1"/>
</dbReference>
<name>A0ABW3HYG4_9FLAO</name>
<evidence type="ECO:0000256" key="2">
    <source>
        <dbReference type="ARBA" id="ARBA00006464"/>
    </source>
</evidence>
<dbReference type="PANTHER" id="PTHR30576">
    <property type="entry name" value="COLANIC BIOSYNTHESIS UDP-GLUCOSE LIPID CARRIER TRANSFERASE"/>
    <property type="match status" value="1"/>
</dbReference>
<comment type="subcellular location">
    <subcellularLocation>
        <location evidence="1">Membrane</location>
        <topology evidence="1">Multi-pass membrane protein</topology>
    </subcellularLocation>
</comment>
<proteinExistence type="inferred from homology"/>
<protein>
    <submittedName>
        <fullName evidence="9">Sugar transferase</fullName>
        <ecNumber evidence="9">2.7.8.-</ecNumber>
    </submittedName>
</protein>
<organism evidence="9 10">
    <name type="scientific">Pseudofulvibacter geojedonensis</name>
    <dbReference type="NCBI Taxonomy" id="1123758"/>
    <lineage>
        <taxon>Bacteria</taxon>
        <taxon>Pseudomonadati</taxon>
        <taxon>Bacteroidota</taxon>
        <taxon>Flavobacteriia</taxon>
        <taxon>Flavobacteriales</taxon>
        <taxon>Flavobacteriaceae</taxon>
        <taxon>Pseudofulvibacter</taxon>
    </lineage>
</organism>
<feature type="domain" description="Bacterial sugar transferase" evidence="8">
    <location>
        <begin position="272"/>
        <end position="454"/>
    </location>
</feature>
<evidence type="ECO:0000256" key="4">
    <source>
        <dbReference type="ARBA" id="ARBA00022692"/>
    </source>
</evidence>
<evidence type="ECO:0000313" key="10">
    <source>
        <dbReference type="Proteomes" id="UP001596997"/>
    </source>
</evidence>
<feature type="transmembrane region" description="Helical" evidence="7">
    <location>
        <begin position="16"/>
        <end position="37"/>
    </location>
</feature>